<accession>A0A485AC12</accession>
<organism evidence="1 2">
    <name type="scientific">Raoultella planticola</name>
    <name type="common">Klebsiella planticola</name>
    <dbReference type="NCBI Taxonomy" id="575"/>
    <lineage>
        <taxon>Bacteria</taxon>
        <taxon>Pseudomonadati</taxon>
        <taxon>Pseudomonadota</taxon>
        <taxon>Gammaproteobacteria</taxon>
        <taxon>Enterobacterales</taxon>
        <taxon>Enterobacteriaceae</taxon>
        <taxon>Klebsiella/Raoultella group</taxon>
        <taxon>Raoultella</taxon>
    </lineage>
</organism>
<evidence type="ECO:0000313" key="2">
    <source>
        <dbReference type="Proteomes" id="UP000345637"/>
    </source>
</evidence>
<gene>
    <name evidence="1" type="ORF">NCTC12998_00494</name>
</gene>
<dbReference type="InterPro" id="IPR011009">
    <property type="entry name" value="Kinase-like_dom_sf"/>
</dbReference>
<proteinExistence type="predicted"/>
<protein>
    <recommendedName>
        <fullName evidence="3">Protein kinase domain-containing protein</fullName>
    </recommendedName>
</protein>
<name>A0A485AC12_RAOPL</name>
<dbReference type="EMBL" id="CAADJE010000007">
    <property type="protein sequence ID" value="VFS57243.1"/>
    <property type="molecule type" value="Genomic_DNA"/>
</dbReference>
<sequence>MIKNYLKKGPTMVINHIKRIGSGGFGNVDLVQDIENGNYYAKKTFSINQPSLCLPNWLKMLKKDL</sequence>
<evidence type="ECO:0000313" key="1">
    <source>
        <dbReference type="EMBL" id="VFS57243.1"/>
    </source>
</evidence>
<evidence type="ECO:0008006" key="3">
    <source>
        <dbReference type="Google" id="ProtNLM"/>
    </source>
</evidence>
<dbReference type="Gene3D" id="3.30.200.20">
    <property type="entry name" value="Phosphorylase Kinase, domain 1"/>
    <property type="match status" value="1"/>
</dbReference>
<reference evidence="1 2" key="1">
    <citation type="submission" date="2019-03" db="EMBL/GenBank/DDBJ databases">
        <authorList>
            <consortium name="Pathogen Informatics"/>
        </authorList>
    </citation>
    <scope>NUCLEOTIDE SEQUENCE [LARGE SCALE GENOMIC DNA]</scope>
    <source>
        <strain evidence="1 2">NCTC12998</strain>
    </source>
</reference>
<dbReference type="Proteomes" id="UP000345637">
    <property type="component" value="Unassembled WGS sequence"/>
</dbReference>
<dbReference type="SUPFAM" id="SSF56112">
    <property type="entry name" value="Protein kinase-like (PK-like)"/>
    <property type="match status" value="1"/>
</dbReference>
<dbReference type="AlphaFoldDB" id="A0A485AC12"/>